<organism evidence="9 10">
    <name type="scientific">Paragemmobacter ruber</name>
    <dbReference type="NCBI Taxonomy" id="1985673"/>
    <lineage>
        <taxon>Bacteria</taxon>
        <taxon>Pseudomonadati</taxon>
        <taxon>Pseudomonadota</taxon>
        <taxon>Alphaproteobacteria</taxon>
        <taxon>Rhodobacterales</taxon>
        <taxon>Paracoccaceae</taxon>
        <taxon>Paragemmobacter</taxon>
    </lineage>
</organism>
<keyword evidence="9" id="KW-0282">Flagellum</keyword>
<comment type="caution">
    <text evidence="9">The sequence shown here is derived from an EMBL/GenBank/DDBJ whole genome shotgun (WGS) entry which is preliminary data.</text>
</comment>
<dbReference type="InterPro" id="IPR051472">
    <property type="entry name" value="T3SS_Stator/FliH"/>
</dbReference>
<dbReference type="EMBL" id="JAAATW010000004">
    <property type="protein sequence ID" value="NBE09141.1"/>
    <property type="molecule type" value="Genomic_DNA"/>
</dbReference>
<evidence type="ECO:0000256" key="3">
    <source>
        <dbReference type="ARBA" id="ARBA00016507"/>
    </source>
</evidence>
<evidence type="ECO:0000313" key="10">
    <source>
        <dbReference type="Proteomes" id="UP001517376"/>
    </source>
</evidence>
<dbReference type="PANTHER" id="PTHR34982:SF1">
    <property type="entry name" value="FLAGELLAR ASSEMBLY PROTEIN FLIH"/>
    <property type="match status" value="1"/>
</dbReference>
<keyword evidence="4" id="KW-0813">Transport</keyword>
<evidence type="ECO:0000256" key="4">
    <source>
        <dbReference type="ARBA" id="ARBA00022448"/>
    </source>
</evidence>
<evidence type="ECO:0000256" key="6">
    <source>
        <dbReference type="ARBA" id="ARBA00022927"/>
    </source>
</evidence>
<dbReference type="RefSeq" id="WP_161768216.1">
    <property type="nucleotide sequence ID" value="NZ_JAAATW010000004.1"/>
</dbReference>
<dbReference type="Pfam" id="PF02108">
    <property type="entry name" value="FliH"/>
    <property type="match status" value="1"/>
</dbReference>
<accession>A0ABW9Y974</accession>
<dbReference type="PANTHER" id="PTHR34982">
    <property type="entry name" value="YOP PROTEINS TRANSLOCATION PROTEIN L"/>
    <property type="match status" value="1"/>
</dbReference>
<evidence type="ECO:0000256" key="7">
    <source>
        <dbReference type="ARBA" id="ARBA00023225"/>
    </source>
</evidence>
<keyword evidence="5" id="KW-1005">Bacterial flagellum biogenesis</keyword>
<keyword evidence="10" id="KW-1185">Reference proteome</keyword>
<gene>
    <name evidence="9" type="ORF">GU920_16475</name>
</gene>
<keyword evidence="9" id="KW-0966">Cell projection</keyword>
<dbReference type="Proteomes" id="UP001517376">
    <property type="component" value="Unassembled WGS sequence"/>
</dbReference>
<proteinExistence type="inferred from homology"/>
<keyword evidence="7" id="KW-1006">Bacterial flagellum protein export</keyword>
<evidence type="ECO:0000256" key="5">
    <source>
        <dbReference type="ARBA" id="ARBA00022795"/>
    </source>
</evidence>
<evidence type="ECO:0000256" key="1">
    <source>
        <dbReference type="ARBA" id="ARBA00003041"/>
    </source>
</evidence>
<sequence length="257" mass="25920">MDGSEARSMGPAEVMALIRASAQKGFTGAAPLAPQDATFRRARLEEVRRIDPSAVMLDDGTAGAEPGMGGAVLGGEVLAADAVEVTPAPVVEDPARRLAEARSEGYAAGRADGIEEGRAEGRAAALAEAEAGLVPARDAFVAALAGLTGGADAAGNMAEVIGQAVRKLAAERAGQMIDALPAAFAARVEAMADRVAQGVRAVSVRLHPADLAAITPHLAGCEVAGAATLMADDRLARGDVEVRAEGITLADLLEARA</sequence>
<evidence type="ECO:0000256" key="2">
    <source>
        <dbReference type="ARBA" id="ARBA00006602"/>
    </source>
</evidence>
<dbReference type="InterPro" id="IPR018035">
    <property type="entry name" value="Flagellar_FliH/T3SS_HrpE"/>
</dbReference>
<name>A0ABW9Y974_9RHOB</name>
<evidence type="ECO:0000313" key="9">
    <source>
        <dbReference type="EMBL" id="NBE09141.1"/>
    </source>
</evidence>
<protein>
    <recommendedName>
        <fullName evidence="3">Flagellar assembly protein FliH</fullName>
    </recommendedName>
</protein>
<comment type="similarity">
    <text evidence="2">Belongs to the FliH family.</text>
</comment>
<keyword evidence="9" id="KW-0969">Cilium</keyword>
<evidence type="ECO:0000259" key="8">
    <source>
        <dbReference type="Pfam" id="PF02108"/>
    </source>
</evidence>
<feature type="domain" description="Flagellar assembly protein FliH/Type III secretion system HrpE" evidence="8">
    <location>
        <begin position="157"/>
        <end position="246"/>
    </location>
</feature>
<comment type="function">
    <text evidence="1">Needed for flagellar regrowth and assembly.</text>
</comment>
<keyword evidence="6" id="KW-0653">Protein transport</keyword>
<reference evidence="10" key="1">
    <citation type="submission" date="2020-01" db="EMBL/GenBank/DDBJ databases">
        <title>Sphingomonas sp. strain CSW-10.</title>
        <authorList>
            <person name="Chen W.-M."/>
        </authorList>
    </citation>
    <scope>NUCLEOTIDE SEQUENCE [LARGE SCALE GENOMIC DNA]</scope>
    <source>
        <strain evidence="10">CCP-1</strain>
    </source>
</reference>